<dbReference type="EMBL" id="JAUCMM010000005">
    <property type="protein sequence ID" value="MDM7888630.1"/>
    <property type="molecule type" value="Genomic_DNA"/>
</dbReference>
<feature type="domain" description="FHA" evidence="3">
    <location>
        <begin position="137"/>
        <end position="193"/>
    </location>
</feature>
<reference evidence="4 5" key="1">
    <citation type="submission" date="2023-06" db="EMBL/GenBank/DDBJ databases">
        <authorList>
            <person name="Feng G."/>
            <person name="Li J."/>
            <person name="Zhu H."/>
        </authorList>
    </citation>
    <scope>NUCLEOTIDE SEQUENCE [LARGE SCALE GENOMIC DNA]</scope>
    <source>
        <strain evidence="4 5">RHCJP20</strain>
    </source>
</reference>
<feature type="region of interest" description="Disordered" evidence="2">
    <location>
        <begin position="1"/>
        <end position="120"/>
    </location>
</feature>
<evidence type="ECO:0000256" key="1">
    <source>
        <dbReference type="ARBA" id="ARBA00022553"/>
    </source>
</evidence>
<evidence type="ECO:0000313" key="5">
    <source>
        <dbReference type="Proteomes" id="UP001235720"/>
    </source>
</evidence>
<dbReference type="Gene3D" id="2.60.200.20">
    <property type="match status" value="1"/>
</dbReference>
<dbReference type="Proteomes" id="UP001235720">
    <property type="component" value="Unassembled WGS sequence"/>
</dbReference>
<accession>A0ABT7TGG1</accession>
<evidence type="ECO:0000256" key="2">
    <source>
        <dbReference type="SAM" id="MobiDB-lite"/>
    </source>
</evidence>
<feature type="compositionally biased region" description="Low complexity" evidence="2">
    <location>
        <begin position="95"/>
        <end position="111"/>
    </location>
</feature>
<dbReference type="Pfam" id="PF00498">
    <property type="entry name" value="FHA"/>
    <property type="match status" value="1"/>
</dbReference>
<keyword evidence="1" id="KW-0597">Phosphoprotein</keyword>
<gene>
    <name evidence="4" type="ORF">QUG98_09200</name>
</gene>
<feature type="compositionally biased region" description="Low complexity" evidence="2">
    <location>
        <begin position="69"/>
        <end position="82"/>
    </location>
</feature>
<name>A0ABT7TGG1_9MICO</name>
<feature type="compositionally biased region" description="Basic and acidic residues" evidence="2">
    <location>
        <begin position="1"/>
        <end position="17"/>
    </location>
</feature>
<dbReference type="SUPFAM" id="SSF49879">
    <property type="entry name" value="SMAD/FHA domain"/>
    <property type="match status" value="1"/>
</dbReference>
<dbReference type="PROSITE" id="PS50006">
    <property type="entry name" value="FHA_DOMAIN"/>
    <property type="match status" value="1"/>
</dbReference>
<dbReference type="InterPro" id="IPR008984">
    <property type="entry name" value="SMAD_FHA_dom_sf"/>
</dbReference>
<proteinExistence type="predicted"/>
<protein>
    <recommendedName>
        <fullName evidence="3">FHA domain-containing protein</fullName>
    </recommendedName>
</protein>
<dbReference type="RefSeq" id="WP_289470253.1">
    <property type="nucleotide sequence ID" value="NZ_JAUCMM010000005.1"/>
</dbReference>
<dbReference type="InterPro" id="IPR000253">
    <property type="entry name" value="FHA_dom"/>
</dbReference>
<evidence type="ECO:0000313" key="4">
    <source>
        <dbReference type="EMBL" id="MDM7888630.1"/>
    </source>
</evidence>
<comment type="caution">
    <text evidence="4">The sequence shown here is derived from an EMBL/GenBank/DDBJ whole genome shotgun (WGS) entry which is preliminary data.</text>
</comment>
<organism evidence="4 5">
    <name type="scientific">Curtobacterium subtropicum</name>
    <dbReference type="NCBI Taxonomy" id="3055138"/>
    <lineage>
        <taxon>Bacteria</taxon>
        <taxon>Bacillati</taxon>
        <taxon>Actinomycetota</taxon>
        <taxon>Actinomycetes</taxon>
        <taxon>Micrococcales</taxon>
        <taxon>Microbacteriaceae</taxon>
        <taxon>Curtobacterium</taxon>
    </lineage>
</organism>
<sequence>MEREPVHDDDTVIRARSDTGPAIGPRAASGGRSVTPALSGKDCAEPEGPPAAEPDDRADDDPYGDTVIRPARGVRPGAGPAADDTVLRGRPGRPAPEATPVGAPAGAAAPVADERPVQRRTPSVRIGGRVVRLDRPLVVGRRPAAPRVVVDDGPVLVPVPSPSGQVSSSHLLVHAAGEAAVVEDLRSTNGTVVRPPGAAPFRMAAGASIVVLTGTLVEIGDGNVIEVLSPHLRVGPDDGLPPFPPAP</sequence>
<evidence type="ECO:0000259" key="3">
    <source>
        <dbReference type="PROSITE" id="PS50006"/>
    </source>
</evidence>
<keyword evidence="5" id="KW-1185">Reference proteome</keyword>